<geneLocation type="plasmid" evidence="2 3">
    <name>pB</name>
</geneLocation>
<proteinExistence type="predicted"/>
<organism evidence="2 3">
    <name type="scientific">Rhizobium etli (strain CIAT 652)</name>
    <dbReference type="NCBI Taxonomy" id="491916"/>
    <lineage>
        <taxon>Bacteria</taxon>
        <taxon>Pseudomonadati</taxon>
        <taxon>Pseudomonadota</taxon>
        <taxon>Alphaproteobacteria</taxon>
        <taxon>Hyphomicrobiales</taxon>
        <taxon>Rhizobiaceae</taxon>
        <taxon>Rhizobium/Agrobacterium group</taxon>
        <taxon>Rhizobium</taxon>
    </lineage>
</organism>
<evidence type="ECO:0000313" key="3">
    <source>
        <dbReference type="Proteomes" id="UP000008817"/>
    </source>
</evidence>
<keyword evidence="2" id="KW-0614">Plasmid</keyword>
<protein>
    <submittedName>
        <fullName evidence="2">Hypothetical conserved protein</fullName>
    </submittedName>
</protein>
<reference evidence="2 3" key="1">
    <citation type="submission" date="2008-04" db="EMBL/GenBank/DDBJ databases">
        <title>Genome diversity and DNA divergence of Rhizobium etli.</title>
        <authorList>
            <person name="Gonzalez V."/>
            <person name="Acosta J.L."/>
            <person name="Santamaria R.I."/>
            <person name="Bustos P."/>
            <person name="Hernandez-Gonzalez I.L."/>
            <person name="Fernandez J.L."/>
            <person name="Diaz R."/>
            <person name="Flores M."/>
            <person name="Mora J."/>
            <person name="Palacios R."/>
            <person name="Davila G."/>
        </authorList>
    </citation>
    <scope>NUCLEOTIDE SEQUENCE [LARGE SCALE GENOMIC DNA]</scope>
    <source>
        <strain evidence="3">CIAT 652</strain>
        <plasmid evidence="3">Plasmid pB</plasmid>
    </source>
</reference>
<dbReference type="EMBL" id="CP001076">
    <property type="protein sequence ID" value="ACE93886.1"/>
    <property type="molecule type" value="Genomic_DNA"/>
</dbReference>
<dbReference type="KEGG" id="rec:RHECIAT_PB0000173"/>
<feature type="compositionally biased region" description="Low complexity" evidence="1">
    <location>
        <begin position="162"/>
        <end position="174"/>
    </location>
</feature>
<name>B3Q2I0_RHIE6</name>
<evidence type="ECO:0000256" key="1">
    <source>
        <dbReference type="SAM" id="MobiDB-lite"/>
    </source>
</evidence>
<evidence type="ECO:0000313" key="2">
    <source>
        <dbReference type="EMBL" id="ACE93886.1"/>
    </source>
</evidence>
<feature type="region of interest" description="Disordered" evidence="1">
    <location>
        <begin position="154"/>
        <end position="175"/>
    </location>
</feature>
<dbReference type="HOGENOM" id="CLU_1137326_0_0_5"/>
<dbReference type="AlphaFoldDB" id="B3Q2I0"/>
<dbReference type="Proteomes" id="UP000008817">
    <property type="component" value="Plasmid pB"/>
</dbReference>
<gene>
    <name evidence="2" type="ordered locus">RHECIAT_PB0000173</name>
</gene>
<accession>B3Q2I0</accession>
<feature type="region of interest" description="Disordered" evidence="1">
    <location>
        <begin position="53"/>
        <end position="122"/>
    </location>
</feature>
<sequence length="244" mass="26663">MAKLRFNGKCVHNFYEMQASPSAVWTDGAYAPSPAACQTEMPSRRALSARLPVMPEPGKMTTPAGMTESMSSLRREARGRNLSDPLKARPPHGKGRLSAGPRGGRLPVRRPAETGHPVGPHALTFPVRLDHAGRKARAFSRTSCALRLAMSRSGLSRRRSSLKSPSSGASTSGRIPSAWARQLNPSIRAGRPHRRQLRCRDAGSHRAVGRRQGDWRFSAGRLEGLGSPRLELTLCWRSLYILTG</sequence>